<protein>
    <submittedName>
        <fullName evidence="2">Uncharacterized protein</fullName>
    </submittedName>
</protein>
<gene>
    <name evidence="2" type="ORF">mPipKuh1_008970</name>
</gene>
<dbReference type="Proteomes" id="UP000558488">
    <property type="component" value="Unassembled WGS sequence"/>
</dbReference>
<comment type="caution">
    <text evidence="2">The sequence shown here is derived from an EMBL/GenBank/DDBJ whole genome shotgun (WGS) entry which is preliminary data.</text>
</comment>
<name>A0A7J8A864_PIPKU</name>
<feature type="compositionally biased region" description="Basic and acidic residues" evidence="1">
    <location>
        <begin position="11"/>
        <end position="20"/>
    </location>
</feature>
<accession>A0A7J8A864</accession>
<proteinExistence type="predicted"/>
<feature type="region of interest" description="Disordered" evidence="1">
    <location>
        <begin position="1"/>
        <end position="31"/>
    </location>
</feature>
<organism evidence="2 3">
    <name type="scientific">Pipistrellus kuhlii</name>
    <name type="common">Kuhl's pipistrelle</name>
    <dbReference type="NCBI Taxonomy" id="59472"/>
    <lineage>
        <taxon>Eukaryota</taxon>
        <taxon>Metazoa</taxon>
        <taxon>Chordata</taxon>
        <taxon>Craniata</taxon>
        <taxon>Vertebrata</taxon>
        <taxon>Euteleostomi</taxon>
        <taxon>Mammalia</taxon>
        <taxon>Eutheria</taxon>
        <taxon>Laurasiatheria</taxon>
        <taxon>Chiroptera</taxon>
        <taxon>Yangochiroptera</taxon>
        <taxon>Vespertilionidae</taxon>
        <taxon>Pipistrellus</taxon>
    </lineage>
</organism>
<reference evidence="2 3" key="1">
    <citation type="journal article" date="2020" name="Nature">
        <title>Six reference-quality genomes reveal evolution of bat adaptations.</title>
        <authorList>
            <person name="Jebb D."/>
            <person name="Huang Z."/>
            <person name="Pippel M."/>
            <person name="Hughes G.M."/>
            <person name="Lavrichenko K."/>
            <person name="Devanna P."/>
            <person name="Winkler S."/>
            <person name="Jermiin L.S."/>
            <person name="Skirmuntt E.C."/>
            <person name="Katzourakis A."/>
            <person name="Burkitt-Gray L."/>
            <person name="Ray D.A."/>
            <person name="Sullivan K.A.M."/>
            <person name="Roscito J.G."/>
            <person name="Kirilenko B.M."/>
            <person name="Davalos L.M."/>
            <person name="Corthals A.P."/>
            <person name="Power M.L."/>
            <person name="Jones G."/>
            <person name="Ransome R.D."/>
            <person name="Dechmann D.K.N."/>
            <person name="Locatelli A.G."/>
            <person name="Puechmaille S.J."/>
            <person name="Fedrigo O."/>
            <person name="Jarvis E.D."/>
            <person name="Hiller M."/>
            <person name="Vernes S.C."/>
            <person name="Myers E.W."/>
            <person name="Teeling E.C."/>
        </authorList>
    </citation>
    <scope>NUCLEOTIDE SEQUENCE [LARGE SCALE GENOMIC DNA]</scope>
    <source>
        <strain evidence="2">MPipKuh1</strain>
        <tissue evidence="2">Flight muscle</tissue>
    </source>
</reference>
<evidence type="ECO:0000313" key="3">
    <source>
        <dbReference type="Proteomes" id="UP000558488"/>
    </source>
</evidence>
<dbReference type="EMBL" id="JACAGB010000002">
    <property type="protein sequence ID" value="KAF6382614.1"/>
    <property type="molecule type" value="Genomic_DNA"/>
</dbReference>
<keyword evidence="3" id="KW-1185">Reference proteome</keyword>
<sequence>MPLGSLCPGRKGTEGNDTRRPSPPRAPVALSGNHTKRRLFQHFFFGCGHDTREGRRGQKLSPAEMTTELAWLSEMGTLWLGMDGRGARFLPWGAKNLFRLHLSLLRNVRALEEGPPFPASFVELLPSLSEQSLTTVSTFGCAVR</sequence>
<dbReference type="AlphaFoldDB" id="A0A7J8A864"/>
<evidence type="ECO:0000256" key="1">
    <source>
        <dbReference type="SAM" id="MobiDB-lite"/>
    </source>
</evidence>
<evidence type="ECO:0000313" key="2">
    <source>
        <dbReference type="EMBL" id="KAF6382614.1"/>
    </source>
</evidence>